<gene>
    <name evidence="1" type="ORF">MM415B07493_0003</name>
</gene>
<proteinExistence type="predicted"/>
<evidence type="ECO:0000313" key="1">
    <source>
        <dbReference type="EMBL" id="QJA96751.1"/>
    </source>
</evidence>
<reference evidence="1" key="1">
    <citation type="submission" date="2020-03" db="EMBL/GenBank/DDBJ databases">
        <title>The deep terrestrial virosphere.</title>
        <authorList>
            <person name="Holmfeldt K."/>
            <person name="Nilsson E."/>
            <person name="Simone D."/>
            <person name="Lopez-Fernandez M."/>
            <person name="Wu X."/>
            <person name="de Brujin I."/>
            <person name="Lundin D."/>
            <person name="Andersson A."/>
            <person name="Bertilsson S."/>
            <person name="Dopson M."/>
        </authorList>
    </citation>
    <scope>NUCLEOTIDE SEQUENCE</scope>
    <source>
        <strain evidence="1">MM415B07493</strain>
    </source>
</reference>
<organism evidence="1">
    <name type="scientific">viral metagenome</name>
    <dbReference type="NCBI Taxonomy" id="1070528"/>
    <lineage>
        <taxon>unclassified sequences</taxon>
        <taxon>metagenomes</taxon>
        <taxon>organismal metagenomes</taxon>
    </lineage>
</organism>
<dbReference type="AlphaFoldDB" id="A0A6M3LUU9"/>
<name>A0A6M3LUU9_9ZZZZ</name>
<sequence>MPWKYWVCEKSKQRRKIHSDICFHVQCEWAMVTDKDNILCTYKSNSQKLLEKREKPLKTT</sequence>
<dbReference type="EMBL" id="MT143430">
    <property type="protein sequence ID" value="QJA96751.1"/>
    <property type="molecule type" value="Genomic_DNA"/>
</dbReference>
<protein>
    <submittedName>
        <fullName evidence="1">Uncharacterized protein</fullName>
    </submittedName>
</protein>
<accession>A0A6M3LUU9</accession>